<dbReference type="InterPro" id="IPR038273">
    <property type="entry name" value="Ndc80_sf"/>
</dbReference>
<gene>
    <name evidence="7" type="ORF">DCHRY22_LOCUS8263</name>
</gene>
<feature type="coiled-coil region" evidence="5">
    <location>
        <begin position="279"/>
        <end position="313"/>
    </location>
</feature>
<dbReference type="GO" id="GO:0051315">
    <property type="term" value="P:attachment of mitotic spindle microtubules to kinetochore"/>
    <property type="evidence" value="ECO:0007669"/>
    <property type="project" value="InterPro"/>
</dbReference>
<evidence type="ECO:0000256" key="2">
    <source>
        <dbReference type="ARBA" id="ARBA00022454"/>
    </source>
</evidence>
<evidence type="ECO:0000313" key="7">
    <source>
        <dbReference type="EMBL" id="CAG9568369.1"/>
    </source>
</evidence>
<keyword evidence="2" id="KW-0158">Chromosome</keyword>
<dbReference type="InterPro" id="IPR005550">
    <property type="entry name" value="Kinetochore_Ndc80"/>
</dbReference>
<accession>A0A8J2QSE8</accession>
<evidence type="ECO:0000256" key="4">
    <source>
        <dbReference type="ARBA" id="ARBA00023328"/>
    </source>
</evidence>
<protein>
    <submittedName>
        <fullName evidence="7">(African queen) hypothetical protein</fullName>
    </submittedName>
</protein>
<dbReference type="Gene3D" id="1.10.418.30">
    <property type="entry name" value="Ncd80 complex, Ncd80 subunit"/>
    <property type="match status" value="1"/>
</dbReference>
<sequence length="628" mass="71368">MMSNRLEGKPSLLPKPRRPGSSDRLSTDSRRPSAAGHRSSSADPPRGTFGSRLSREASATKLPVNGRSRSQTGDAKYGAATTTPLRAGHYRTTTTPQRTPSEDRLNRDWKTCLERALAFVTIKDQRPISNVAWQRSECARVGEALAQRESSMALIRPLTITRFVDTVGALLNAITMDAKLNNDNYVTKLPHLSKRVLYPGTVTKSWLRTVNTLHAFPHALALVAYLLDLVTHIESPVDDEWLYASKDDLSCLRRDYLYKCWMRFQNPGHQFEDLNEEYLNNLRCLLGNDEEKIKELEQTIQKYSACLNDEAEAAARAEVARREERRSALGAALKAVKTSRRDTRAASEALRSAARDADQEAKMIDADVDRISAELERVTSELESQVMSREQRARLLDDLDYAVRVHDSKMTLADEIQKMVSSKETDLALWQKKTLDSCGEYRQRLIHLAGLPALNTLAIDENSLMGAECVPLVSRAVDTLREEAARLAAKKNDLVRSRSALARKRCAMMEEARSKISEVASTVEREQKILEGEREREAEEARTWSRYEGDTRGRIEEYELRVRGCAGVRAQREYWEDRDGLWRSKLAELKEYIEEQKIVMQRKLEEGRRRRGELVTDALGLWREKMGV</sequence>
<evidence type="ECO:0000256" key="3">
    <source>
        <dbReference type="ARBA" id="ARBA00023054"/>
    </source>
</evidence>
<feature type="region of interest" description="Disordered" evidence="6">
    <location>
        <begin position="1"/>
        <end position="104"/>
    </location>
</feature>
<proteinExistence type="predicted"/>
<dbReference type="OrthoDB" id="7459479at2759"/>
<evidence type="ECO:0000313" key="8">
    <source>
        <dbReference type="Proteomes" id="UP000789524"/>
    </source>
</evidence>
<keyword evidence="3 5" id="KW-0175">Coiled coil</keyword>
<comment type="subcellular location">
    <subcellularLocation>
        <location evidence="1">Chromosome</location>
        <location evidence="1">Centromere</location>
    </subcellularLocation>
</comment>
<dbReference type="Gene3D" id="6.10.250.1950">
    <property type="match status" value="1"/>
</dbReference>
<organism evidence="7 8">
    <name type="scientific">Danaus chrysippus</name>
    <name type="common">African queen</name>
    <dbReference type="NCBI Taxonomy" id="151541"/>
    <lineage>
        <taxon>Eukaryota</taxon>
        <taxon>Metazoa</taxon>
        <taxon>Ecdysozoa</taxon>
        <taxon>Arthropoda</taxon>
        <taxon>Hexapoda</taxon>
        <taxon>Insecta</taxon>
        <taxon>Pterygota</taxon>
        <taxon>Neoptera</taxon>
        <taxon>Endopterygota</taxon>
        <taxon>Lepidoptera</taxon>
        <taxon>Glossata</taxon>
        <taxon>Ditrysia</taxon>
        <taxon>Papilionoidea</taxon>
        <taxon>Nymphalidae</taxon>
        <taxon>Danainae</taxon>
        <taxon>Danaini</taxon>
        <taxon>Danaina</taxon>
        <taxon>Danaus</taxon>
        <taxon>Anosia</taxon>
    </lineage>
</organism>
<keyword evidence="8" id="KW-1185">Reference proteome</keyword>
<dbReference type="Proteomes" id="UP000789524">
    <property type="component" value="Unassembled WGS sequence"/>
</dbReference>
<dbReference type="PANTHER" id="PTHR10643:SF2">
    <property type="entry name" value="KINETOCHORE PROTEIN NDC80 HOMOLOG"/>
    <property type="match status" value="1"/>
</dbReference>
<comment type="caution">
    <text evidence="7">The sequence shown here is derived from an EMBL/GenBank/DDBJ whole genome shotgun (WGS) entry which is preliminary data.</text>
</comment>
<evidence type="ECO:0000256" key="6">
    <source>
        <dbReference type="SAM" id="MobiDB-lite"/>
    </source>
</evidence>
<dbReference type="AlphaFoldDB" id="A0A8J2QSE8"/>
<evidence type="ECO:0000256" key="1">
    <source>
        <dbReference type="ARBA" id="ARBA00004584"/>
    </source>
</evidence>
<name>A0A8J2QSE8_9NEOP</name>
<evidence type="ECO:0000256" key="5">
    <source>
        <dbReference type="SAM" id="Coils"/>
    </source>
</evidence>
<feature type="coiled-coil region" evidence="5">
    <location>
        <begin position="477"/>
        <end position="540"/>
    </location>
</feature>
<reference evidence="7" key="1">
    <citation type="submission" date="2021-09" db="EMBL/GenBank/DDBJ databases">
        <authorList>
            <person name="Martin H S."/>
        </authorList>
    </citation>
    <scope>NUCLEOTIDE SEQUENCE</scope>
</reference>
<dbReference type="PANTHER" id="PTHR10643">
    <property type="entry name" value="KINETOCHORE PROTEIN NDC80"/>
    <property type="match status" value="1"/>
</dbReference>
<dbReference type="GO" id="GO:0031262">
    <property type="term" value="C:Ndc80 complex"/>
    <property type="evidence" value="ECO:0007669"/>
    <property type="project" value="InterPro"/>
</dbReference>
<dbReference type="EMBL" id="CAKASE010000060">
    <property type="protein sequence ID" value="CAG9568369.1"/>
    <property type="molecule type" value="Genomic_DNA"/>
</dbReference>
<keyword evidence="4" id="KW-0137">Centromere</keyword>